<keyword evidence="3 10" id="KW-0732">Signal</keyword>
<evidence type="ECO:0000256" key="6">
    <source>
        <dbReference type="ARBA" id="ARBA00023136"/>
    </source>
</evidence>
<dbReference type="KEGG" id="csm:CSUB8521_1563"/>
<dbReference type="Pfam" id="PF03498">
    <property type="entry name" value="CDtoxinA"/>
    <property type="match status" value="1"/>
</dbReference>
<evidence type="ECO:0000256" key="5">
    <source>
        <dbReference type="ARBA" id="ARBA00023026"/>
    </source>
</evidence>
<evidence type="ECO:0000256" key="1">
    <source>
        <dbReference type="ARBA" id="ARBA00004459"/>
    </source>
</evidence>
<keyword evidence="5" id="KW-0843">Virulence</keyword>
<dbReference type="GO" id="GO:0030246">
    <property type="term" value="F:carbohydrate binding"/>
    <property type="evidence" value="ECO:0007669"/>
    <property type="project" value="UniProtKB-KW"/>
</dbReference>
<keyword evidence="9" id="KW-0449">Lipoprotein</keyword>
<dbReference type="InterPro" id="IPR003558">
    <property type="entry name" value="CDtoxinA/C"/>
</dbReference>
<evidence type="ECO:0000313" key="11">
    <source>
        <dbReference type="EMBL" id="AJC91380.1"/>
    </source>
</evidence>
<dbReference type="GO" id="GO:0009279">
    <property type="term" value="C:cell outer membrane"/>
    <property type="evidence" value="ECO:0007669"/>
    <property type="project" value="UniProtKB-SubCell"/>
</dbReference>
<dbReference type="SUPFAM" id="SSF50370">
    <property type="entry name" value="Ricin B-like lectins"/>
    <property type="match status" value="1"/>
</dbReference>
<sequence length="187" mass="20956">MKKILIILNLFLSFIFALDESTNSTSMLSIRSLETGISLSPFRETSQDLRDQNWVVKEIVLDEKLKARDKMAERLPFGYVQFTNPINEDVCLAIAPDGFFTGKSCSLDLQTGELETVFSIMPTTTSAVQIRSLVLNSDECIITFFNPNVPVEYRFGLGTCTIDPAFFAELNELMILTPSLINAKPLE</sequence>
<keyword evidence="4" id="KW-0430">Lectin</keyword>
<comment type="subcellular location">
    <subcellularLocation>
        <location evidence="1">Cell outer membrane</location>
        <topology evidence="1">Lipid-anchor</topology>
    </subcellularLocation>
</comment>
<dbReference type="AlphaFoldDB" id="A0A0A8HCJ5"/>
<keyword evidence="2" id="KW-0800">Toxin</keyword>
<dbReference type="Gene3D" id="2.80.10.50">
    <property type="match status" value="1"/>
</dbReference>
<reference evidence="11 12" key="1">
    <citation type="journal article" date="2014" name="Genome Biol. Evol.">
        <title>Comparative Genomics of the Campylobacter lari Group.</title>
        <authorList>
            <person name="Miller W.G."/>
            <person name="Yee E."/>
            <person name="Chapman M.H."/>
            <person name="Smith T.P."/>
            <person name="Bono J.L."/>
            <person name="Huynh S."/>
            <person name="Parker C.T."/>
            <person name="Vandamme P."/>
            <person name="Luong K."/>
            <person name="Korlach J."/>
        </authorList>
    </citation>
    <scope>NUCLEOTIDE SEQUENCE [LARGE SCALE GENOMIC DNA]</scope>
    <source>
        <strain evidence="11 12">LMG 24374</strain>
    </source>
</reference>
<gene>
    <name evidence="11" type="primary">cdtC</name>
    <name evidence="11" type="ORF">CSUB8521_1563</name>
</gene>
<evidence type="ECO:0000256" key="8">
    <source>
        <dbReference type="ARBA" id="ARBA00023237"/>
    </source>
</evidence>
<evidence type="ECO:0000256" key="4">
    <source>
        <dbReference type="ARBA" id="ARBA00022734"/>
    </source>
</evidence>
<organism evidence="11 12">
    <name type="scientific">Campylobacter subantarcticus LMG 24374</name>
    <dbReference type="NCBI Taxonomy" id="1388751"/>
    <lineage>
        <taxon>Bacteria</taxon>
        <taxon>Pseudomonadati</taxon>
        <taxon>Campylobacterota</taxon>
        <taxon>Epsilonproteobacteria</taxon>
        <taxon>Campylobacterales</taxon>
        <taxon>Campylobacteraceae</taxon>
        <taxon>Campylobacter</taxon>
    </lineage>
</organism>
<dbReference type="Proteomes" id="UP000031135">
    <property type="component" value="Chromosome"/>
</dbReference>
<evidence type="ECO:0000256" key="10">
    <source>
        <dbReference type="SAM" id="SignalP"/>
    </source>
</evidence>
<protein>
    <submittedName>
        <fullName evidence="11">Cytolethal distending toxin, subunit CdtC</fullName>
    </submittedName>
</protein>
<dbReference type="CDD" id="cd23413">
    <property type="entry name" value="beta-trefoil_Ricin_CdtC"/>
    <property type="match status" value="1"/>
</dbReference>
<proteinExistence type="predicted"/>
<evidence type="ECO:0000256" key="7">
    <source>
        <dbReference type="ARBA" id="ARBA00023139"/>
    </source>
</evidence>
<dbReference type="HOGENOM" id="CLU_122290_0_0_7"/>
<dbReference type="OrthoDB" id="5322270at2"/>
<keyword evidence="6" id="KW-0472">Membrane</keyword>
<dbReference type="EMBL" id="CP007772">
    <property type="protein sequence ID" value="AJC91380.1"/>
    <property type="molecule type" value="Genomic_DNA"/>
</dbReference>
<evidence type="ECO:0000256" key="3">
    <source>
        <dbReference type="ARBA" id="ARBA00022729"/>
    </source>
</evidence>
<dbReference type="GO" id="GO:0090729">
    <property type="term" value="F:toxin activity"/>
    <property type="evidence" value="ECO:0007669"/>
    <property type="project" value="UniProtKB-KW"/>
</dbReference>
<keyword evidence="8" id="KW-0998">Cell outer membrane</keyword>
<feature type="chain" id="PRO_5002053167" evidence="10">
    <location>
        <begin position="18"/>
        <end position="187"/>
    </location>
</feature>
<dbReference type="InterPro" id="IPR035992">
    <property type="entry name" value="Ricin_B-like_lectins"/>
</dbReference>
<evidence type="ECO:0000256" key="9">
    <source>
        <dbReference type="ARBA" id="ARBA00023288"/>
    </source>
</evidence>
<keyword evidence="7" id="KW-0564">Palmitate</keyword>
<evidence type="ECO:0000313" key="12">
    <source>
        <dbReference type="Proteomes" id="UP000031135"/>
    </source>
</evidence>
<accession>A0A0A8HCJ5</accession>
<feature type="signal peptide" evidence="10">
    <location>
        <begin position="1"/>
        <end position="17"/>
    </location>
</feature>
<evidence type="ECO:0000256" key="2">
    <source>
        <dbReference type="ARBA" id="ARBA00022656"/>
    </source>
</evidence>
<name>A0A0A8HCJ5_9BACT</name>
<dbReference type="RefSeq" id="WP_039664541.1">
    <property type="nucleotide sequence ID" value="NZ_CP007772.1"/>
</dbReference>